<dbReference type="AlphaFoldDB" id="A0AAV7HBR3"/>
<proteinExistence type="inferred from homology"/>
<keyword evidence="2" id="KW-0645">Protease</keyword>
<accession>A0AAV7HBR3</accession>
<reference evidence="9 10" key="1">
    <citation type="journal article" date="2021" name="Hortic Res">
        <title>Chromosome-scale assembly of the Dendrobium chrysotoxum genome enhances the understanding of orchid evolution.</title>
        <authorList>
            <person name="Zhang Y."/>
            <person name="Zhang G.Q."/>
            <person name="Zhang D."/>
            <person name="Liu X.D."/>
            <person name="Xu X.Y."/>
            <person name="Sun W.H."/>
            <person name="Yu X."/>
            <person name="Zhu X."/>
            <person name="Wang Z.W."/>
            <person name="Zhao X."/>
            <person name="Zhong W.Y."/>
            <person name="Chen H."/>
            <person name="Yin W.L."/>
            <person name="Huang T."/>
            <person name="Niu S.C."/>
            <person name="Liu Z.J."/>
        </authorList>
    </citation>
    <scope>NUCLEOTIDE SEQUENCE [LARGE SCALE GENOMIC DNA]</scope>
    <source>
        <strain evidence="9">Lindl</strain>
    </source>
</reference>
<evidence type="ECO:0000256" key="5">
    <source>
        <dbReference type="ARBA" id="ARBA00022825"/>
    </source>
</evidence>
<comment type="similarity">
    <text evidence="1 6">Belongs to the peptidase S8 family.</text>
</comment>
<dbReference type="EMBL" id="JAGFBR010000006">
    <property type="protein sequence ID" value="KAH0465922.1"/>
    <property type="molecule type" value="Genomic_DNA"/>
</dbReference>
<keyword evidence="4" id="KW-0378">Hydrolase</keyword>
<dbReference type="Proteomes" id="UP000775213">
    <property type="component" value="Unassembled WGS sequence"/>
</dbReference>
<dbReference type="InterPro" id="IPR023828">
    <property type="entry name" value="Peptidase_S8_Ser-AS"/>
</dbReference>
<dbReference type="GO" id="GO:0004252">
    <property type="term" value="F:serine-type endopeptidase activity"/>
    <property type="evidence" value="ECO:0007669"/>
    <property type="project" value="InterPro"/>
</dbReference>
<feature type="domain" description="Peptidase S8/S53" evidence="8">
    <location>
        <begin position="31"/>
        <end position="115"/>
    </location>
</feature>
<keyword evidence="3 7" id="KW-0732">Signal</keyword>
<evidence type="ECO:0000313" key="9">
    <source>
        <dbReference type="EMBL" id="KAH0465922.1"/>
    </source>
</evidence>
<feature type="signal peptide" evidence="7">
    <location>
        <begin position="1"/>
        <end position="20"/>
    </location>
</feature>
<keyword evidence="5" id="KW-0720">Serine protease</keyword>
<dbReference type="PANTHER" id="PTHR10795">
    <property type="entry name" value="PROPROTEIN CONVERTASE SUBTILISIN/KEXIN"/>
    <property type="match status" value="1"/>
</dbReference>
<evidence type="ECO:0000256" key="4">
    <source>
        <dbReference type="ARBA" id="ARBA00022801"/>
    </source>
</evidence>
<keyword evidence="10" id="KW-1185">Reference proteome</keyword>
<dbReference type="InterPro" id="IPR045051">
    <property type="entry name" value="SBT"/>
</dbReference>
<dbReference type="PROSITE" id="PS51892">
    <property type="entry name" value="SUBTILASE"/>
    <property type="match status" value="1"/>
</dbReference>
<dbReference type="InterPro" id="IPR000209">
    <property type="entry name" value="Peptidase_S8/S53_dom"/>
</dbReference>
<feature type="chain" id="PRO_5043809643" description="Peptidase S8/S53 domain-containing protein" evidence="7">
    <location>
        <begin position="21"/>
        <end position="173"/>
    </location>
</feature>
<comment type="caution">
    <text evidence="6">Lacks conserved residue(s) required for the propagation of feature annotation.</text>
</comment>
<sequence>MFINFLILTFIMNACKQSYCKYFQSQGMFDAKASYVVSFSSRGPNPITSNILKTDLTIPGVDRLVAWSPLSNPNVPNNIISGTSMACPHTTGAAIYVKSFNPTWSLAAINFALITIVHVMSSTKIAEAEFAYGAVHINPLAALSPGLMYDIKEIDYIKMMCDEGYNTKNLRLS</sequence>
<evidence type="ECO:0000256" key="3">
    <source>
        <dbReference type="ARBA" id="ARBA00022729"/>
    </source>
</evidence>
<evidence type="ECO:0000256" key="2">
    <source>
        <dbReference type="ARBA" id="ARBA00022670"/>
    </source>
</evidence>
<organism evidence="9 10">
    <name type="scientific">Dendrobium chrysotoxum</name>
    <name type="common">Orchid</name>
    <dbReference type="NCBI Taxonomy" id="161865"/>
    <lineage>
        <taxon>Eukaryota</taxon>
        <taxon>Viridiplantae</taxon>
        <taxon>Streptophyta</taxon>
        <taxon>Embryophyta</taxon>
        <taxon>Tracheophyta</taxon>
        <taxon>Spermatophyta</taxon>
        <taxon>Magnoliopsida</taxon>
        <taxon>Liliopsida</taxon>
        <taxon>Asparagales</taxon>
        <taxon>Orchidaceae</taxon>
        <taxon>Epidendroideae</taxon>
        <taxon>Malaxideae</taxon>
        <taxon>Dendrobiinae</taxon>
        <taxon>Dendrobium</taxon>
    </lineage>
</organism>
<dbReference type="Gene3D" id="3.40.50.200">
    <property type="entry name" value="Peptidase S8/S53 domain"/>
    <property type="match status" value="1"/>
</dbReference>
<gene>
    <name evidence="9" type="ORF">IEQ34_006025</name>
</gene>
<dbReference type="InterPro" id="IPR036852">
    <property type="entry name" value="Peptidase_S8/S53_dom_sf"/>
</dbReference>
<dbReference type="SUPFAM" id="SSF52743">
    <property type="entry name" value="Subtilisin-like"/>
    <property type="match status" value="1"/>
</dbReference>
<evidence type="ECO:0000256" key="6">
    <source>
        <dbReference type="PROSITE-ProRule" id="PRU01240"/>
    </source>
</evidence>
<protein>
    <recommendedName>
        <fullName evidence="8">Peptidase S8/S53 domain-containing protein</fullName>
    </recommendedName>
</protein>
<dbReference type="Pfam" id="PF00082">
    <property type="entry name" value="Peptidase_S8"/>
    <property type="match status" value="1"/>
</dbReference>
<evidence type="ECO:0000313" key="10">
    <source>
        <dbReference type="Proteomes" id="UP000775213"/>
    </source>
</evidence>
<evidence type="ECO:0000259" key="8">
    <source>
        <dbReference type="Pfam" id="PF00082"/>
    </source>
</evidence>
<dbReference type="PROSITE" id="PS00138">
    <property type="entry name" value="SUBTILASE_SER"/>
    <property type="match status" value="1"/>
</dbReference>
<comment type="caution">
    <text evidence="9">The sequence shown here is derived from an EMBL/GenBank/DDBJ whole genome shotgun (WGS) entry which is preliminary data.</text>
</comment>
<evidence type="ECO:0000256" key="1">
    <source>
        <dbReference type="ARBA" id="ARBA00011073"/>
    </source>
</evidence>
<evidence type="ECO:0000256" key="7">
    <source>
        <dbReference type="SAM" id="SignalP"/>
    </source>
</evidence>
<name>A0AAV7HBR3_DENCH</name>
<dbReference type="GO" id="GO:0006508">
    <property type="term" value="P:proteolysis"/>
    <property type="evidence" value="ECO:0007669"/>
    <property type="project" value="UniProtKB-KW"/>
</dbReference>